<dbReference type="InterPro" id="IPR015940">
    <property type="entry name" value="UBA"/>
</dbReference>
<dbReference type="Proteomes" id="UP000257080">
    <property type="component" value="Unassembled WGS sequence"/>
</dbReference>
<evidence type="ECO:0000259" key="2">
    <source>
        <dbReference type="PROSITE" id="PS51534"/>
    </source>
</evidence>
<dbReference type="Pfam" id="PF07553">
    <property type="entry name" value="Lipoprotein_Ltp"/>
    <property type="match status" value="3"/>
</dbReference>
<evidence type="ECO:0000313" key="3">
    <source>
        <dbReference type="EMBL" id="RFA29764.1"/>
    </source>
</evidence>
<evidence type="ECO:0000259" key="1">
    <source>
        <dbReference type="PROSITE" id="PS50030"/>
    </source>
</evidence>
<dbReference type="AlphaFoldDB" id="A0A3E0WEL9"/>
<protein>
    <submittedName>
        <fullName evidence="3">Uncharacterized protein</fullName>
    </submittedName>
</protein>
<organism evidence="3 4">
    <name type="scientific">Subtercola boreus</name>
    <dbReference type="NCBI Taxonomy" id="120213"/>
    <lineage>
        <taxon>Bacteria</taxon>
        <taxon>Bacillati</taxon>
        <taxon>Actinomycetota</taxon>
        <taxon>Actinomycetes</taxon>
        <taxon>Micrococcales</taxon>
        <taxon>Microbacteriaceae</taxon>
        <taxon>Subtercola</taxon>
    </lineage>
</organism>
<gene>
    <name evidence="3" type="ORF">B7R25_02035</name>
</gene>
<comment type="caution">
    <text evidence="3">The sequence shown here is derived from an EMBL/GenBank/DDBJ whole genome shotgun (WGS) entry which is preliminary data.</text>
</comment>
<dbReference type="InterPro" id="IPR036388">
    <property type="entry name" value="WH-like_DNA-bd_sf"/>
</dbReference>
<dbReference type="OrthoDB" id="2004788at2"/>
<feature type="domain" description="SEFIR" evidence="2">
    <location>
        <begin position="8"/>
        <end position="155"/>
    </location>
</feature>
<dbReference type="InterPro" id="IPR011434">
    <property type="entry name" value="Ltp-like_HTH"/>
</dbReference>
<reference evidence="3 4" key="1">
    <citation type="submission" date="2017-04" db="EMBL/GenBank/DDBJ databases">
        <title>Comparative genome analysis of Subtercola boreus.</title>
        <authorList>
            <person name="Cho Y.-J."/>
            <person name="Cho A."/>
            <person name="Kim O.-S."/>
            <person name="Lee J.-I."/>
        </authorList>
    </citation>
    <scope>NUCLEOTIDE SEQUENCE [LARGE SCALE GENOMIC DNA]</scope>
    <source>
        <strain evidence="3 4">P28004</strain>
    </source>
</reference>
<name>A0A3E0WEL9_9MICO</name>
<proteinExistence type="predicted"/>
<feature type="domain" description="UBA" evidence="1">
    <location>
        <begin position="277"/>
        <end position="323"/>
    </location>
</feature>
<accession>A0A3E0WEL9</accession>
<sequence length="353" mass="38378">MPDSLQRHPSAFISWAHVDPDWSQREIDARRELVFNFATALRGNGVDADVDLYYLTDPVDWTRWGPSRVDECEFVLIVVSNSWRLAWEGGGDSSKGAGAAAEADSLRSIYAADRKVFIEKVRLILLPGANSEDIPSGLHGVPRFRIETIDEAGLSDLLRSLTKQPEFMKNALGPLPELPPNPPAFAGASYAAAPTNSVDADETVAPPMSDVSPGQRNALAKAREYLRYTAFSRSGLLNQLASEGFSMDDAEFAVASAGAAWDEQAAKKAGQYLAHIALSREGLLNQLVSEGFSESESERALANIRADWTEQAVKKAKEYLVQGAFSQSRLSSQLVFDGFTENEATAAAADTYQ</sequence>
<dbReference type="PROSITE" id="PS50030">
    <property type="entry name" value="UBA"/>
    <property type="match status" value="1"/>
</dbReference>
<dbReference type="Pfam" id="PF08357">
    <property type="entry name" value="SEFIR"/>
    <property type="match status" value="1"/>
</dbReference>
<dbReference type="RefSeq" id="WP_116417273.1">
    <property type="nucleotide sequence ID" value="NZ_NBXC01000002.1"/>
</dbReference>
<evidence type="ECO:0000313" key="4">
    <source>
        <dbReference type="Proteomes" id="UP000257080"/>
    </source>
</evidence>
<dbReference type="EMBL" id="NBXE01000002">
    <property type="protein sequence ID" value="RFA29764.1"/>
    <property type="molecule type" value="Genomic_DNA"/>
</dbReference>
<dbReference type="InterPro" id="IPR013568">
    <property type="entry name" value="SEFIR_dom"/>
</dbReference>
<dbReference type="Gene3D" id="1.10.10.10">
    <property type="entry name" value="Winged helix-like DNA-binding domain superfamily/Winged helix DNA-binding domain"/>
    <property type="match status" value="3"/>
</dbReference>
<dbReference type="PROSITE" id="PS51534">
    <property type="entry name" value="SEFIR"/>
    <property type="match status" value="1"/>
</dbReference>